<evidence type="ECO:0000313" key="2">
    <source>
        <dbReference type="EMBL" id="HIY77498.1"/>
    </source>
</evidence>
<gene>
    <name evidence="2" type="ORF">H9728_00475</name>
</gene>
<protein>
    <submittedName>
        <fullName evidence="2">Uncharacterized protein</fullName>
    </submittedName>
</protein>
<dbReference type="AlphaFoldDB" id="A0A9D1Z9Y8"/>
<dbReference type="Proteomes" id="UP000824135">
    <property type="component" value="Unassembled WGS sequence"/>
</dbReference>
<comment type="caution">
    <text evidence="2">The sequence shown here is derived from an EMBL/GenBank/DDBJ whole genome shotgun (WGS) entry which is preliminary data.</text>
</comment>
<reference evidence="2" key="2">
    <citation type="submission" date="2021-04" db="EMBL/GenBank/DDBJ databases">
        <authorList>
            <person name="Gilroy R."/>
        </authorList>
    </citation>
    <scope>NUCLEOTIDE SEQUENCE</scope>
    <source>
        <strain evidence="2">CHK199-9574</strain>
    </source>
</reference>
<keyword evidence="1" id="KW-0812">Transmembrane</keyword>
<feature type="transmembrane region" description="Helical" evidence="1">
    <location>
        <begin position="12"/>
        <end position="33"/>
    </location>
</feature>
<reference evidence="2" key="1">
    <citation type="journal article" date="2021" name="PeerJ">
        <title>Extensive microbial diversity within the chicken gut microbiome revealed by metagenomics and culture.</title>
        <authorList>
            <person name="Gilroy R."/>
            <person name="Ravi A."/>
            <person name="Getino M."/>
            <person name="Pursley I."/>
            <person name="Horton D.L."/>
            <person name="Alikhan N.F."/>
            <person name="Baker D."/>
            <person name="Gharbi K."/>
            <person name="Hall N."/>
            <person name="Watson M."/>
            <person name="Adriaenssens E.M."/>
            <person name="Foster-Nyarko E."/>
            <person name="Jarju S."/>
            <person name="Secka A."/>
            <person name="Antonio M."/>
            <person name="Oren A."/>
            <person name="Chaudhuri R.R."/>
            <person name="La Ragione R."/>
            <person name="Hildebrand F."/>
            <person name="Pallen M.J."/>
        </authorList>
    </citation>
    <scope>NUCLEOTIDE SEQUENCE</scope>
    <source>
        <strain evidence="2">CHK199-9574</strain>
    </source>
</reference>
<proteinExistence type="predicted"/>
<dbReference type="EMBL" id="DXCO01000004">
    <property type="protein sequence ID" value="HIY77498.1"/>
    <property type="molecule type" value="Genomic_DNA"/>
</dbReference>
<accession>A0A9D1Z9Y8</accession>
<evidence type="ECO:0000313" key="3">
    <source>
        <dbReference type="Proteomes" id="UP000824135"/>
    </source>
</evidence>
<keyword evidence="1" id="KW-0472">Membrane</keyword>
<keyword evidence="1" id="KW-1133">Transmembrane helix</keyword>
<sequence>MNCLLASTLWGGVYLILLFGICLGSVAGVKLLLRSAAKKRGEEPLPPAKPEPPKEPEKIYYIVEKKHTRRKTERYGEPKKIRFDR</sequence>
<name>A0A9D1Z9Y8_9FIRM</name>
<organism evidence="2 3">
    <name type="scientific">Candidatus Borkfalkia excrementavium</name>
    <dbReference type="NCBI Taxonomy" id="2838505"/>
    <lineage>
        <taxon>Bacteria</taxon>
        <taxon>Bacillati</taxon>
        <taxon>Bacillota</taxon>
        <taxon>Clostridia</taxon>
        <taxon>Christensenellales</taxon>
        <taxon>Christensenellaceae</taxon>
        <taxon>Candidatus Borkfalkia</taxon>
    </lineage>
</organism>
<evidence type="ECO:0000256" key="1">
    <source>
        <dbReference type="SAM" id="Phobius"/>
    </source>
</evidence>